<reference evidence="2" key="2">
    <citation type="submission" date="2015-07" db="EMBL/GenBank/DDBJ databases">
        <authorList>
            <person name="Noorani M."/>
        </authorList>
    </citation>
    <scope>NUCLEOTIDE SEQUENCE</scope>
    <source>
        <strain evidence="2">Yugu1</strain>
    </source>
</reference>
<dbReference type="Gene3D" id="3.80.10.10">
    <property type="entry name" value="Ribonuclease Inhibitor"/>
    <property type="match status" value="2"/>
</dbReference>
<proteinExistence type="predicted"/>
<sequence>MIFGFIGESFASTFADLFGEAKALRLLCLTEMISPLESVLHSFLIPVHLRYLRLGAFGLGEHSVGNLSSIICRCYHLKILDLEQWYDRDDLPGVMSNLLNFCHVLYHTRQNELSSNISNVGKLQFLQELKTSVVKKERNGFELKQLGNLNELRVLGICNLEKIHTKEEAIEAKLIDKKYLRKLTLVWDKQRPNIEPVEEALVLEGLQSHRKLHELCISGHGGPSCPTWLGGHISAALQSLHLDGIVWEVFPPLERMRLLQELTSKNVPTIDEYNLSQVQWFPNLKVLKIDNCPKVMWLPPIPWAQTLCSVEIRDVGSMLPYNLEYSKSCSDVHLRITGKNDLYSLDEQILDFNNLMDLKQLSMIKCPPLESKHFQMLTSLVSLWLSYGSCSIVPSGGEGELVIINCGDDLRSNGLWTLVTQGQLSYLEVKATPKLFVGSDPMRELKYMNAKTAASRFLQTRVSIYLKTDDDAILAAPICSILSYSLVKLHIAYNKEVGRFTEEQEEALQLLTSLQELECWGCDKLQCLPAGLHV</sequence>
<evidence type="ECO:0000313" key="2">
    <source>
        <dbReference type="EMBL" id="RCV35367.1"/>
    </source>
</evidence>
<dbReference type="Pfam" id="PF25019">
    <property type="entry name" value="LRR_R13L1-DRL21"/>
    <property type="match status" value="1"/>
</dbReference>
<dbReference type="SUPFAM" id="SSF52058">
    <property type="entry name" value="L domain-like"/>
    <property type="match status" value="1"/>
</dbReference>
<dbReference type="EMBL" id="CM003534">
    <property type="protein sequence ID" value="RCV35367.1"/>
    <property type="molecule type" value="Genomic_DNA"/>
</dbReference>
<dbReference type="OrthoDB" id="695275at2759"/>
<reference evidence="2" key="1">
    <citation type="journal article" date="2012" name="Nat. Biotechnol.">
        <title>Reference genome sequence of the model plant Setaria.</title>
        <authorList>
            <person name="Bennetzen J.L."/>
            <person name="Schmutz J."/>
            <person name="Wang H."/>
            <person name="Percifield R."/>
            <person name="Hawkins J."/>
            <person name="Pontaroli A.C."/>
            <person name="Estep M."/>
            <person name="Feng L."/>
            <person name="Vaughn J.N."/>
            <person name="Grimwood J."/>
            <person name="Jenkins J."/>
            <person name="Barry K."/>
            <person name="Lindquist E."/>
            <person name="Hellsten U."/>
            <person name="Deshpande S."/>
            <person name="Wang X."/>
            <person name="Wu X."/>
            <person name="Mitros T."/>
            <person name="Triplett J."/>
            <person name="Yang X."/>
            <person name="Ye C.Y."/>
            <person name="Mauro-Herrera M."/>
            <person name="Wang L."/>
            <person name="Li P."/>
            <person name="Sharma M."/>
            <person name="Sharma R."/>
            <person name="Ronald P.C."/>
            <person name="Panaud O."/>
            <person name="Kellogg E.A."/>
            <person name="Brutnell T.P."/>
            <person name="Doust A.N."/>
            <person name="Tuskan G.A."/>
            <person name="Rokhsar D."/>
            <person name="Devos K.M."/>
        </authorList>
    </citation>
    <scope>NUCLEOTIDE SEQUENCE [LARGE SCALE GENOMIC DNA]</scope>
    <source>
        <strain evidence="2">Yugu1</strain>
    </source>
</reference>
<dbReference type="PANTHER" id="PTHR47186">
    <property type="entry name" value="LEUCINE-RICH REPEAT-CONTAINING PROTEIN 57"/>
    <property type="match status" value="1"/>
</dbReference>
<dbReference type="AlphaFoldDB" id="A0A368RYS7"/>
<gene>
    <name evidence="2" type="ORF">SETIT_7G235000v2</name>
</gene>
<name>A0A368RYS7_SETIT</name>
<feature type="domain" description="R13L1/DRL21-like LRR repeat region" evidence="1">
    <location>
        <begin position="143"/>
        <end position="266"/>
    </location>
</feature>
<dbReference type="InterPro" id="IPR056789">
    <property type="entry name" value="LRR_R13L1-DRL21"/>
</dbReference>
<evidence type="ECO:0000259" key="1">
    <source>
        <dbReference type="Pfam" id="PF25019"/>
    </source>
</evidence>
<dbReference type="PANTHER" id="PTHR47186:SF58">
    <property type="entry name" value="NB-ARC DOMAIN-CONTAINING PROTEIN"/>
    <property type="match status" value="1"/>
</dbReference>
<organism evidence="2">
    <name type="scientific">Setaria italica</name>
    <name type="common">Foxtail millet</name>
    <name type="synonym">Panicum italicum</name>
    <dbReference type="NCBI Taxonomy" id="4555"/>
    <lineage>
        <taxon>Eukaryota</taxon>
        <taxon>Viridiplantae</taxon>
        <taxon>Streptophyta</taxon>
        <taxon>Embryophyta</taxon>
        <taxon>Tracheophyta</taxon>
        <taxon>Spermatophyta</taxon>
        <taxon>Magnoliopsida</taxon>
        <taxon>Liliopsida</taxon>
        <taxon>Poales</taxon>
        <taxon>Poaceae</taxon>
        <taxon>PACMAD clade</taxon>
        <taxon>Panicoideae</taxon>
        <taxon>Panicodae</taxon>
        <taxon>Paniceae</taxon>
        <taxon>Cenchrinae</taxon>
        <taxon>Setaria</taxon>
    </lineage>
</organism>
<protein>
    <recommendedName>
        <fullName evidence="1">R13L1/DRL21-like LRR repeat region domain-containing protein</fullName>
    </recommendedName>
</protein>
<dbReference type="InterPro" id="IPR032675">
    <property type="entry name" value="LRR_dom_sf"/>
</dbReference>
<accession>A0A368RYS7</accession>